<gene>
    <name evidence="5" type="ORF">NE237_032370</name>
</gene>
<dbReference type="SMART" id="SM00360">
    <property type="entry name" value="RRM"/>
    <property type="match status" value="1"/>
</dbReference>
<dbReference type="InterPro" id="IPR048289">
    <property type="entry name" value="RRM2_NsCP33-like"/>
</dbReference>
<dbReference type="OrthoDB" id="439808at2759"/>
<reference evidence="5" key="1">
    <citation type="journal article" date="2023" name="Plant J.">
        <title>The genome of the king protea, Protea cynaroides.</title>
        <authorList>
            <person name="Chang J."/>
            <person name="Duong T.A."/>
            <person name="Schoeman C."/>
            <person name="Ma X."/>
            <person name="Roodt D."/>
            <person name="Barker N."/>
            <person name="Li Z."/>
            <person name="Van de Peer Y."/>
            <person name="Mizrachi E."/>
        </authorList>
    </citation>
    <scope>NUCLEOTIDE SEQUENCE</scope>
    <source>
        <tissue evidence="5">Young leaves</tissue>
    </source>
</reference>
<organism evidence="5 6">
    <name type="scientific">Protea cynaroides</name>
    <dbReference type="NCBI Taxonomy" id="273540"/>
    <lineage>
        <taxon>Eukaryota</taxon>
        <taxon>Viridiplantae</taxon>
        <taxon>Streptophyta</taxon>
        <taxon>Embryophyta</taxon>
        <taxon>Tracheophyta</taxon>
        <taxon>Spermatophyta</taxon>
        <taxon>Magnoliopsida</taxon>
        <taxon>Proteales</taxon>
        <taxon>Proteaceae</taxon>
        <taxon>Protea</taxon>
    </lineage>
</organism>
<dbReference type="InterPro" id="IPR000504">
    <property type="entry name" value="RRM_dom"/>
</dbReference>
<evidence type="ECO:0000313" key="5">
    <source>
        <dbReference type="EMBL" id="KAJ4981533.1"/>
    </source>
</evidence>
<evidence type="ECO:0000256" key="1">
    <source>
        <dbReference type="ARBA" id="ARBA00022884"/>
    </source>
</evidence>
<evidence type="ECO:0000313" key="6">
    <source>
        <dbReference type="Proteomes" id="UP001141806"/>
    </source>
</evidence>
<feature type="chain" id="PRO_5040467283" description="RRM domain-containing protein" evidence="3">
    <location>
        <begin position="18"/>
        <end position="265"/>
    </location>
</feature>
<dbReference type="InterPro" id="IPR052462">
    <property type="entry name" value="SLIRP/GR-RBP-like"/>
</dbReference>
<dbReference type="AlphaFoldDB" id="A0A9Q0L2Y5"/>
<sequence length="265" mass="29601">MASQLLTVLPLLAFVDEKSPFVQNAEPWLFDSPLRRAALAGQVTERIKPVPKGFRGHLAASESDSGSWALLFHCGVDMKMVTLARRILPHNHTLLRSYCSSPSSPSPASNKLFVGGISRAADEKSLKDAFSLFGEVTEVRIMYDKDTGRSRGFGFVYFLKDDDAKCAKDAMDGKALLGRPLRISYALEKVRGGPVVVPRMSRILVALVDYDLKIQSWQWVSTGSQIPEGFEMLIQMELNCKWIRQNESKTSKKLRFLLYLLLDSG</sequence>
<dbReference type="Gene3D" id="3.30.70.330">
    <property type="match status" value="1"/>
</dbReference>
<dbReference type="Pfam" id="PF00076">
    <property type="entry name" value="RRM_1"/>
    <property type="match status" value="1"/>
</dbReference>
<dbReference type="InterPro" id="IPR012677">
    <property type="entry name" value="Nucleotide-bd_a/b_plait_sf"/>
</dbReference>
<dbReference type="InterPro" id="IPR035979">
    <property type="entry name" value="RBD_domain_sf"/>
</dbReference>
<evidence type="ECO:0000256" key="2">
    <source>
        <dbReference type="PROSITE-ProRule" id="PRU00176"/>
    </source>
</evidence>
<dbReference type="PROSITE" id="PS50102">
    <property type="entry name" value="RRM"/>
    <property type="match status" value="1"/>
</dbReference>
<keyword evidence="1 2" id="KW-0694">RNA-binding</keyword>
<accession>A0A9Q0L2Y5</accession>
<keyword evidence="3" id="KW-0732">Signal</keyword>
<keyword evidence="6" id="KW-1185">Reference proteome</keyword>
<dbReference type="CDD" id="cd21608">
    <property type="entry name" value="RRM2_NsCP33_like"/>
    <property type="match status" value="1"/>
</dbReference>
<feature type="signal peptide" evidence="3">
    <location>
        <begin position="1"/>
        <end position="17"/>
    </location>
</feature>
<proteinExistence type="predicted"/>
<dbReference type="SUPFAM" id="SSF54928">
    <property type="entry name" value="RNA-binding domain, RBD"/>
    <property type="match status" value="1"/>
</dbReference>
<dbReference type="EMBL" id="JAMYWD010000001">
    <property type="protein sequence ID" value="KAJ4981533.1"/>
    <property type="molecule type" value="Genomic_DNA"/>
</dbReference>
<feature type="domain" description="RRM" evidence="4">
    <location>
        <begin position="110"/>
        <end position="188"/>
    </location>
</feature>
<dbReference type="Proteomes" id="UP001141806">
    <property type="component" value="Unassembled WGS sequence"/>
</dbReference>
<evidence type="ECO:0000256" key="3">
    <source>
        <dbReference type="SAM" id="SignalP"/>
    </source>
</evidence>
<dbReference type="GO" id="GO:0003723">
    <property type="term" value="F:RNA binding"/>
    <property type="evidence" value="ECO:0007669"/>
    <property type="project" value="UniProtKB-UniRule"/>
</dbReference>
<protein>
    <recommendedName>
        <fullName evidence="4">RRM domain-containing protein</fullName>
    </recommendedName>
</protein>
<name>A0A9Q0L2Y5_9MAGN</name>
<dbReference type="PANTHER" id="PTHR48027">
    <property type="entry name" value="HETEROGENEOUS NUCLEAR RIBONUCLEOPROTEIN 87F-RELATED"/>
    <property type="match status" value="1"/>
</dbReference>
<comment type="caution">
    <text evidence="5">The sequence shown here is derived from an EMBL/GenBank/DDBJ whole genome shotgun (WGS) entry which is preliminary data.</text>
</comment>
<evidence type="ECO:0000259" key="4">
    <source>
        <dbReference type="PROSITE" id="PS50102"/>
    </source>
</evidence>